<evidence type="ECO:0000256" key="1">
    <source>
        <dbReference type="SAM" id="SignalP"/>
    </source>
</evidence>
<evidence type="ECO:0000313" key="2">
    <source>
        <dbReference type="EMBL" id="MST97023.1"/>
    </source>
</evidence>
<dbReference type="EMBL" id="VUNS01000007">
    <property type="protein sequence ID" value="MST97023.1"/>
    <property type="molecule type" value="Genomic_DNA"/>
</dbReference>
<dbReference type="AlphaFoldDB" id="A0A844G1K5"/>
<dbReference type="RefSeq" id="WP_154417815.1">
    <property type="nucleotide sequence ID" value="NZ_VUNS01000007.1"/>
</dbReference>
<evidence type="ECO:0008006" key="4">
    <source>
        <dbReference type="Google" id="ProtNLM"/>
    </source>
</evidence>
<proteinExistence type="predicted"/>
<accession>A0A844G1K5</accession>
<comment type="caution">
    <text evidence="2">The sequence shown here is derived from an EMBL/GenBank/DDBJ whole genome shotgun (WGS) entry which is preliminary data.</text>
</comment>
<protein>
    <recommendedName>
        <fullName evidence="4">YceI-like domain-containing protein</fullName>
    </recommendedName>
</protein>
<evidence type="ECO:0000313" key="3">
    <source>
        <dbReference type="Proteomes" id="UP000435649"/>
    </source>
</evidence>
<organism evidence="2 3">
    <name type="scientific">Victivallis lenta</name>
    <dbReference type="NCBI Taxonomy" id="2606640"/>
    <lineage>
        <taxon>Bacteria</taxon>
        <taxon>Pseudomonadati</taxon>
        <taxon>Lentisphaerota</taxon>
        <taxon>Lentisphaeria</taxon>
        <taxon>Victivallales</taxon>
        <taxon>Victivallaceae</taxon>
        <taxon>Victivallis</taxon>
    </lineage>
</organism>
<keyword evidence="1" id="KW-0732">Signal</keyword>
<feature type="chain" id="PRO_5032596956" description="YceI-like domain-containing protein" evidence="1">
    <location>
        <begin position="21"/>
        <end position="220"/>
    </location>
</feature>
<sequence length="220" mass="23736">MMKRFLVSLAFIAFAISAAAAQLPAVLKAEPDGSVQLGNIGMYVIHIGEQWAGSMQRSLNPDEKTKIGPDRIFVSGSFPAANSSENFTFVEELLPTEAEKVSCSWRITAPQDVICRALAVSFDIPAGTAGTGITVDGTKVVLPEQTRGIGLFRKGGATEVVITPAGGQAIRLVGKFDAAIQDNRKFSQNTFSVRLSPVGMPQKLRDWKLDFQLELLPQNK</sequence>
<reference evidence="2 3" key="1">
    <citation type="submission" date="2019-08" db="EMBL/GenBank/DDBJ databases">
        <title>In-depth cultivation of the pig gut microbiome towards novel bacterial diversity and tailored functional studies.</title>
        <authorList>
            <person name="Wylensek D."/>
            <person name="Hitch T.C.A."/>
            <person name="Clavel T."/>
        </authorList>
    </citation>
    <scope>NUCLEOTIDE SEQUENCE [LARGE SCALE GENOMIC DNA]</scope>
    <source>
        <strain evidence="2 3">BBE-744-WT-12</strain>
    </source>
</reference>
<keyword evidence="3" id="KW-1185">Reference proteome</keyword>
<dbReference type="Proteomes" id="UP000435649">
    <property type="component" value="Unassembled WGS sequence"/>
</dbReference>
<feature type="signal peptide" evidence="1">
    <location>
        <begin position="1"/>
        <end position="20"/>
    </location>
</feature>
<gene>
    <name evidence="2" type="ORF">FYJ85_08190</name>
</gene>
<name>A0A844G1K5_9BACT</name>